<dbReference type="FunFam" id="1.10.287.110:FF:000110">
    <property type="entry name" value="DnaJ domain protein (AFU_orthologue AFUA_2G13210)"/>
    <property type="match status" value="1"/>
</dbReference>
<dbReference type="EMBL" id="JAADJZ010000006">
    <property type="protein sequence ID" value="KAF2874337.1"/>
    <property type="molecule type" value="Genomic_DNA"/>
</dbReference>
<gene>
    <name evidence="3" type="ORF">BDV95DRAFT_487818</name>
</gene>
<dbReference type="GO" id="GO:0005737">
    <property type="term" value="C:cytoplasm"/>
    <property type="evidence" value="ECO:0007669"/>
    <property type="project" value="TreeGrafter"/>
</dbReference>
<name>A0A7C8I9Y7_9PLEO</name>
<evidence type="ECO:0000313" key="3">
    <source>
        <dbReference type="EMBL" id="KAF2874337.1"/>
    </source>
</evidence>
<dbReference type="InterPro" id="IPR056453">
    <property type="entry name" value="HTH_DNAJC9"/>
</dbReference>
<dbReference type="AlphaFoldDB" id="A0A7C8I9Y7"/>
<dbReference type="PROSITE" id="PS50076">
    <property type="entry name" value="DNAJ_2"/>
    <property type="match status" value="1"/>
</dbReference>
<dbReference type="Pfam" id="PF00226">
    <property type="entry name" value="DnaJ"/>
    <property type="match status" value="1"/>
</dbReference>
<feature type="compositionally biased region" description="Acidic residues" evidence="1">
    <location>
        <begin position="18"/>
        <end position="30"/>
    </location>
</feature>
<dbReference type="GO" id="GO:0005634">
    <property type="term" value="C:nucleus"/>
    <property type="evidence" value="ECO:0007669"/>
    <property type="project" value="TreeGrafter"/>
</dbReference>
<dbReference type="CDD" id="cd06257">
    <property type="entry name" value="DnaJ"/>
    <property type="match status" value="1"/>
</dbReference>
<accession>A0A7C8I9Y7</accession>
<dbReference type="OrthoDB" id="110024at2759"/>
<dbReference type="InterPro" id="IPR018253">
    <property type="entry name" value="DnaJ_domain_CS"/>
</dbReference>
<dbReference type="PROSITE" id="PS00636">
    <property type="entry name" value="DNAJ_1"/>
    <property type="match status" value="1"/>
</dbReference>
<proteinExistence type="predicted"/>
<dbReference type="InterPro" id="IPR052594">
    <property type="entry name" value="J_domain-containing_protein"/>
</dbReference>
<feature type="compositionally biased region" description="Basic residues" evidence="1">
    <location>
        <begin position="347"/>
        <end position="364"/>
    </location>
</feature>
<dbReference type="Pfam" id="PF23302">
    <property type="entry name" value="HTH_DNAJC9"/>
    <property type="match status" value="1"/>
</dbReference>
<evidence type="ECO:0000259" key="2">
    <source>
        <dbReference type="PROSITE" id="PS50076"/>
    </source>
</evidence>
<keyword evidence="4" id="KW-1185">Reference proteome</keyword>
<evidence type="ECO:0000256" key="1">
    <source>
        <dbReference type="SAM" id="MobiDB-lite"/>
    </source>
</evidence>
<dbReference type="SMART" id="SM00271">
    <property type="entry name" value="DnaJ"/>
    <property type="match status" value="1"/>
</dbReference>
<feature type="compositionally biased region" description="Acidic residues" evidence="1">
    <location>
        <begin position="327"/>
        <end position="343"/>
    </location>
</feature>
<dbReference type="SUPFAM" id="SSF46565">
    <property type="entry name" value="Chaperone J-domain"/>
    <property type="match status" value="1"/>
</dbReference>
<dbReference type="Proteomes" id="UP000481861">
    <property type="component" value="Unassembled WGS sequence"/>
</dbReference>
<feature type="domain" description="J" evidence="2">
    <location>
        <begin position="36"/>
        <end position="103"/>
    </location>
</feature>
<dbReference type="InterPro" id="IPR001623">
    <property type="entry name" value="DnaJ_domain"/>
</dbReference>
<dbReference type="PANTHER" id="PTHR44144">
    <property type="entry name" value="DNAJ HOMOLOG SUBFAMILY C MEMBER 9"/>
    <property type="match status" value="1"/>
</dbReference>
<evidence type="ECO:0000313" key="4">
    <source>
        <dbReference type="Proteomes" id="UP000481861"/>
    </source>
</evidence>
<feature type="compositionally biased region" description="Basic and acidic residues" evidence="1">
    <location>
        <begin position="200"/>
        <end position="236"/>
    </location>
</feature>
<feature type="region of interest" description="Disordered" evidence="1">
    <location>
        <begin position="1"/>
        <end position="36"/>
    </location>
</feature>
<comment type="caution">
    <text evidence="3">The sequence shown here is derived from an EMBL/GenBank/DDBJ whole genome shotgun (WGS) entry which is preliminary data.</text>
</comment>
<dbReference type="PANTHER" id="PTHR44144:SF1">
    <property type="entry name" value="DNAJ HOMOLOG SUBFAMILY C MEMBER 9"/>
    <property type="match status" value="1"/>
</dbReference>
<dbReference type="PRINTS" id="PR00625">
    <property type="entry name" value="JDOMAIN"/>
</dbReference>
<sequence>MARKGRSAAAQAVKEDAAFIDEEENIDADDGPPSVQPYEVLGLETEATADEVKKAYRKLALKHHPDKAQDSDKEAANKKFQEIAFAYAVLSDDRRRKRYDLTGSTAETLEDDDDFNWLKFYRQQFEDVVTEESITRIANEYKGSAEERRDLLKAYDEHEGRLSAIYQVVMLSDILEDDDRFRQILDEEIAKGTVETYPTYERENKDELRQKAKDAERKKREDFDKRHNKEVEEKSKANGKANGKAKSKKREPGSFADLAALIQQRQKARAGNFFEDVEARYAQPSRGSKRATPMDEPPEEAFAAMGARASKKNKPNTRTKKAHNYDESGEDIGDEDSEEEEEEAPKPKKRGRLQRGRRRAKAKA</sequence>
<organism evidence="3 4">
    <name type="scientific">Massariosphaeria phaeospora</name>
    <dbReference type="NCBI Taxonomy" id="100035"/>
    <lineage>
        <taxon>Eukaryota</taxon>
        <taxon>Fungi</taxon>
        <taxon>Dikarya</taxon>
        <taxon>Ascomycota</taxon>
        <taxon>Pezizomycotina</taxon>
        <taxon>Dothideomycetes</taxon>
        <taxon>Pleosporomycetidae</taxon>
        <taxon>Pleosporales</taxon>
        <taxon>Pleosporales incertae sedis</taxon>
        <taxon>Massariosphaeria</taxon>
    </lineage>
</organism>
<feature type="compositionally biased region" description="Basic residues" evidence="1">
    <location>
        <begin position="309"/>
        <end position="322"/>
    </location>
</feature>
<dbReference type="InterPro" id="IPR036869">
    <property type="entry name" value="J_dom_sf"/>
</dbReference>
<reference evidence="3 4" key="1">
    <citation type="submission" date="2020-01" db="EMBL/GenBank/DDBJ databases">
        <authorList>
            <consortium name="DOE Joint Genome Institute"/>
            <person name="Haridas S."/>
            <person name="Albert R."/>
            <person name="Binder M."/>
            <person name="Bloem J."/>
            <person name="Labutti K."/>
            <person name="Salamov A."/>
            <person name="Andreopoulos B."/>
            <person name="Baker S.E."/>
            <person name="Barry K."/>
            <person name="Bills G."/>
            <person name="Bluhm B.H."/>
            <person name="Cannon C."/>
            <person name="Castanera R."/>
            <person name="Culley D.E."/>
            <person name="Daum C."/>
            <person name="Ezra D."/>
            <person name="Gonzalez J.B."/>
            <person name="Henrissat B."/>
            <person name="Kuo A."/>
            <person name="Liang C."/>
            <person name="Lipzen A."/>
            <person name="Lutzoni F."/>
            <person name="Magnuson J."/>
            <person name="Mondo S."/>
            <person name="Nolan M."/>
            <person name="Ohm R."/>
            <person name="Pangilinan J."/>
            <person name="Park H.-J.H."/>
            <person name="Ramirez L."/>
            <person name="Alfaro M."/>
            <person name="Sun H."/>
            <person name="Tritt A."/>
            <person name="Yoshinaga Y."/>
            <person name="Zwiers L.-H.L."/>
            <person name="Turgeon B.G."/>
            <person name="Goodwin S.B."/>
            <person name="Spatafora J.W."/>
            <person name="Crous P.W."/>
            <person name="Grigoriev I.V."/>
        </authorList>
    </citation>
    <scope>NUCLEOTIDE SEQUENCE [LARGE SCALE GENOMIC DNA]</scope>
    <source>
        <strain evidence="3 4">CBS 611.86</strain>
    </source>
</reference>
<dbReference type="GO" id="GO:0031072">
    <property type="term" value="F:heat shock protein binding"/>
    <property type="evidence" value="ECO:0007669"/>
    <property type="project" value="TreeGrafter"/>
</dbReference>
<protein>
    <recommendedName>
        <fullName evidence="2">J domain-containing protein</fullName>
    </recommendedName>
</protein>
<dbReference type="Gene3D" id="1.10.287.110">
    <property type="entry name" value="DnaJ domain"/>
    <property type="match status" value="1"/>
</dbReference>
<feature type="region of interest" description="Disordered" evidence="1">
    <location>
        <begin position="196"/>
        <end position="364"/>
    </location>
</feature>